<name>A0A852ZJF1_9ACTN</name>
<dbReference type="Gene3D" id="3.90.1200.10">
    <property type="match status" value="1"/>
</dbReference>
<feature type="domain" description="Aminoglycoside phosphotransferase" evidence="2">
    <location>
        <begin position="20"/>
        <end position="250"/>
    </location>
</feature>
<dbReference type="PANTHER" id="PTHR21064:SF6">
    <property type="entry name" value="AMINOGLYCOSIDE PHOSPHOTRANSFERASE DOMAIN-CONTAINING PROTEIN"/>
    <property type="match status" value="1"/>
</dbReference>
<comment type="caution">
    <text evidence="3">The sequence shown here is derived from an EMBL/GenBank/DDBJ whole genome shotgun (WGS) entry which is preliminary data.</text>
</comment>
<keyword evidence="3" id="KW-0418">Kinase</keyword>
<accession>A0A852ZJF1</accession>
<keyword evidence="4" id="KW-1185">Reference proteome</keyword>
<gene>
    <name evidence="3" type="ORF">F4554_005825</name>
</gene>
<evidence type="ECO:0000256" key="1">
    <source>
        <dbReference type="ARBA" id="ARBA00038240"/>
    </source>
</evidence>
<dbReference type="RefSeq" id="WP_179790748.1">
    <property type="nucleotide sequence ID" value="NZ_BAAARR010000036.1"/>
</dbReference>
<dbReference type="PANTHER" id="PTHR21064">
    <property type="entry name" value="AMINOGLYCOSIDE PHOSPHOTRANSFERASE DOMAIN-CONTAINING PROTEIN-RELATED"/>
    <property type="match status" value="1"/>
</dbReference>
<dbReference type="InterPro" id="IPR002575">
    <property type="entry name" value="Aminoglycoside_PTrfase"/>
</dbReference>
<protein>
    <submittedName>
        <fullName evidence="3">Homoserine kinase type II</fullName>
        <ecNumber evidence="3">2.7.1.39</ecNumber>
    </submittedName>
</protein>
<dbReference type="EC" id="2.7.1.39" evidence="3"/>
<keyword evidence="3" id="KW-0808">Transferase</keyword>
<dbReference type="Pfam" id="PF01636">
    <property type="entry name" value="APH"/>
    <property type="match status" value="1"/>
</dbReference>
<evidence type="ECO:0000259" key="2">
    <source>
        <dbReference type="Pfam" id="PF01636"/>
    </source>
</evidence>
<dbReference type="Proteomes" id="UP000579605">
    <property type="component" value="Unassembled WGS sequence"/>
</dbReference>
<organism evidence="3 4">
    <name type="scientific">Actinopolymorpha rutila</name>
    <dbReference type="NCBI Taxonomy" id="446787"/>
    <lineage>
        <taxon>Bacteria</taxon>
        <taxon>Bacillati</taxon>
        <taxon>Actinomycetota</taxon>
        <taxon>Actinomycetes</taxon>
        <taxon>Propionibacteriales</taxon>
        <taxon>Actinopolymorphaceae</taxon>
        <taxon>Actinopolymorpha</taxon>
    </lineage>
</organism>
<sequence>MTAELHLVLDRWGLEPVGTIERTESGTMNDTYVVTTARRRVVLRRHRRTDRSQVEWEHEVVAHARAGGVPVPAAIPTPDGELVVGHGGRWFSLFTYADGEQVERKRLGPDHARAMGATLASIHRVLADMPHPPTAKNQPTPTPEESLRRMGDLVALIERRDREHTADQCDAWALDRLRSKMTWLASDGARLALPEAPAGAARLTHGDYQETNVFFSEATAADVRVVAVIDWDKAEVRWPPEEILRALHYSLLLAPDLCSAFVDGYRSVSPLAIDDLDLAADIRTVDDVHSTWLPEEIYLRGNDRVRQFVRPGPFVPFNRHWRELRQNPAIS</sequence>
<dbReference type="EMBL" id="JACBZH010000001">
    <property type="protein sequence ID" value="NYH93187.1"/>
    <property type="molecule type" value="Genomic_DNA"/>
</dbReference>
<evidence type="ECO:0000313" key="3">
    <source>
        <dbReference type="EMBL" id="NYH93187.1"/>
    </source>
</evidence>
<proteinExistence type="inferred from homology"/>
<dbReference type="SUPFAM" id="SSF56112">
    <property type="entry name" value="Protein kinase-like (PK-like)"/>
    <property type="match status" value="1"/>
</dbReference>
<dbReference type="GO" id="GO:0004413">
    <property type="term" value="F:homoserine kinase activity"/>
    <property type="evidence" value="ECO:0007669"/>
    <property type="project" value="UniProtKB-EC"/>
</dbReference>
<reference evidence="3 4" key="1">
    <citation type="submission" date="2020-07" db="EMBL/GenBank/DDBJ databases">
        <title>Sequencing the genomes of 1000 actinobacteria strains.</title>
        <authorList>
            <person name="Klenk H.-P."/>
        </authorList>
    </citation>
    <scope>NUCLEOTIDE SEQUENCE [LARGE SCALE GENOMIC DNA]</scope>
    <source>
        <strain evidence="3 4">DSM 18448</strain>
    </source>
</reference>
<evidence type="ECO:0000313" key="4">
    <source>
        <dbReference type="Proteomes" id="UP000579605"/>
    </source>
</evidence>
<dbReference type="Gene3D" id="3.30.200.20">
    <property type="entry name" value="Phosphorylase Kinase, domain 1"/>
    <property type="match status" value="1"/>
</dbReference>
<dbReference type="InterPro" id="IPR011009">
    <property type="entry name" value="Kinase-like_dom_sf"/>
</dbReference>
<comment type="similarity">
    <text evidence="1">Belongs to the pseudomonas-type ThrB family.</text>
</comment>
<dbReference type="InterPro" id="IPR050249">
    <property type="entry name" value="Pseudomonas-type_ThrB"/>
</dbReference>
<dbReference type="AlphaFoldDB" id="A0A852ZJF1"/>